<name>A0ABN8KM07_9BACI</name>
<organism evidence="1 2">
    <name type="scientific">Neobacillus rhizosphaerae</name>
    <dbReference type="NCBI Taxonomy" id="2880965"/>
    <lineage>
        <taxon>Bacteria</taxon>
        <taxon>Bacillati</taxon>
        <taxon>Bacillota</taxon>
        <taxon>Bacilli</taxon>
        <taxon>Bacillales</taxon>
        <taxon>Bacillaceae</taxon>
        <taxon>Neobacillus</taxon>
    </lineage>
</organism>
<keyword evidence="2" id="KW-1185">Reference proteome</keyword>
<dbReference type="RefSeq" id="WP_248733413.1">
    <property type="nucleotide sequence ID" value="NZ_CALBWS010000001.1"/>
</dbReference>
<protein>
    <submittedName>
        <fullName evidence="1">Uncharacterized protein</fullName>
    </submittedName>
</protein>
<comment type="caution">
    <text evidence="1">The sequence shown here is derived from an EMBL/GenBank/DDBJ whole genome shotgun (WGS) entry which is preliminary data.</text>
</comment>
<gene>
    <name evidence="1" type="ORF">BACCIP111895_00193</name>
</gene>
<evidence type="ECO:0000313" key="2">
    <source>
        <dbReference type="Proteomes" id="UP000838308"/>
    </source>
</evidence>
<reference evidence="1" key="1">
    <citation type="submission" date="2022-04" db="EMBL/GenBank/DDBJ databases">
        <authorList>
            <person name="Criscuolo A."/>
        </authorList>
    </citation>
    <scope>NUCLEOTIDE SEQUENCE</scope>
    <source>
        <strain evidence="1">CIP111895</strain>
    </source>
</reference>
<proteinExistence type="predicted"/>
<sequence length="327" mass="38492">MDESKFYAYCLQGDVTAAYEYLRSIPNKSKKYQQLESKYYHRFFGGKPIYRFKTDDPWIRKVLLAYFQYFTSVLTGKNVEEVETRLVQSLVGLISDKDFIDNLDLIEEKLERIFQEKGYRFLGGVTSPFRGPYIWKITDKKNFMVELPHQTVEVTVYFLSNFIMQSWIHFATFGEKFAGGWAKEDGLYYVNESPKKKRTKLDSSEFQVSYLKHEAQHISDYSRFPNLQPKDLEYRAKLVELIYESKPIRLLKKFFYEAKHDPNFPHPYSSYILMTRLSKLAFGIEEIQTLENWKSVDSALIRNWACNLYNGHTEQLIVSGEGTVGVI</sequence>
<evidence type="ECO:0000313" key="1">
    <source>
        <dbReference type="EMBL" id="CAH2713060.1"/>
    </source>
</evidence>
<dbReference type="EMBL" id="CALBWS010000001">
    <property type="protein sequence ID" value="CAH2713060.1"/>
    <property type="molecule type" value="Genomic_DNA"/>
</dbReference>
<dbReference type="Proteomes" id="UP000838308">
    <property type="component" value="Unassembled WGS sequence"/>
</dbReference>
<accession>A0ABN8KM07</accession>